<accession>A0A1Z2XVE6</accession>
<dbReference type="InterPro" id="IPR034491">
    <property type="entry name" value="Anaerob_Ser_sulfatase-maturase"/>
</dbReference>
<dbReference type="InterPro" id="IPR023885">
    <property type="entry name" value="4Fe4S-binding_SPASM_dom"/>
</dbReference>
<keyword evidence="2" id="KW-0949">S-adenosyl-L-methionine</keyword>
<sequence>MSGEKRPFVVMAKPVGSRCNMLCSYCYYLEKGKYSSHRKQGRMSNALLEQLIEQAIAASPGPEVSFVWHGGEPTLAGLGFYRRAVELQKKHLPKGWQAWNNLQTNGLLLNKEWCRFLRENRFDVGLSIDGGETVHDANRRDLGGRPTYERVRQAVRLLHDAGIQPDLLCTVNAATAADPEGTYRALEELGCVWVQFMPIVVKLPEGSFSAESVTPEGYGDFLCRVFDLWVHSGLGKLDIQLFAETSRILAGGQASLCWMAPQCGRAPVVEEDGGVYACDHFVDPEHRLGTLDGKELSDLLGCSAMEDFGRAKRENLPAECTECPWYRFCGGGCPKDRFKGSSYYLCGGLKRLFAHSVPVLERLMELSRQGLGPGTIMKRISEGNLI</sequence>
<dbReference type="Proteomes" id="UP000596035">
    <property type="component" value="Chromosome"/>
</dbReference>
<dbReference type="Pfam" id="PF13186">
    <property type="entry name" value="SPASM"/>
    <property type="match status" value="1"/>
</dbReference>
<dbReference type="InterPro" id="IPR013785">
    <property type="entry name" value="Aldolase_TIM"/>
</dbReference>
<dbReference type="Gene3D" id="3.20.20.70">
    <property type="entry name" value="Aldolase class I"/>
    <property type="match status" value="1"/>
</dbReference>
<dbReference type="SFLD" id="SFLDF00285">
    <property type="entry name" value="anaerobic_Ser-type_sulfatase-m"/>
    <property type="match status" value="1"/>
</dbReference>
<protein>
    <submittedName>
        <fullName evidence="9">Anaerobic sulfatase maturase</fullName>
    </submittedName>
</protein>
<comment type="similarity">
    <text evidence="6">Belongs to the radical SAM superfamily. Anaerobic sulfatase-maturating enzyme family.</text>
</comment>
<dbReference type="EMBL" id="CP021422">
    <property type="protein sequence ID" value="ASB42404.1"/>
    <property type="molecule type" value="Genomic_DNA"/>
</dbReference>
<evidence type="ECO:0000256" key="5">
    <source>
        <dbReference type="ARBA" id="ARBA00023014"/>
    </source>
</evidence>
<evidence type="ECO:0000313" key="9">
    <source>
        <dbReference type="EMBL" id="QQR31691.1"/>
    </source>
</evidence>
<evidence type="ECO:0000313" key="11">
    <source>
        <dbReference type="Proteomes" id="UP000596035"/>
    </source>
</evidence>
<dbReference type="SFLD" id="SFLDG01067">
    <property type="entry name" value="SPASM/twitch_domain_containing"/>
    <property type="match status" value="1"/>
</dbReference>
<reference evidence="8" key="1">
    <citation type="journal article" date="2017" name="Genome Announc.">
        <title>High-Quality Whole-Genome Sequences of the Oligo-Mouse-Microbiota Bacterial Community.</title>
        <authorList>
            <person name="Garzetti D."/>
            <person name="Brugiroux S."/>
            <person name="Bunk B."/>
            <person name="Pukall R."/>
            <person name="McCoy K.D."/>
            <person name="Macpherson A.J."/>
            <person name="Stecher B."/>
        </authorList>
    </citation>
    <scope>NUCLEOTIDE SEQUENCE</scope>
    <source>
        <strain evidence="8">KB18</strain>
    </source>
</reference>
<dbReference type="SUPFAM" id="SSF102114">
    <property type="entry name" value="Radical SAM enzymes"/>
    <property type="match status" value="1"/>
</dbReference>
<dbReference type="PROSITE" id="PS51918">
    <property type="entry name" value="RADICAL_SAM"/>
    <property type="match status" value="1"/>
</dbReference>
<gene>
    <name evidence="8" type="ORF">ADH66_18175</name>
    <name evidence="9" type="ORF">I5Q82_08590</name>
</gene>
<dbReference type="RefSeq" id="WP_066537908.1">
    <property type="nucleotide sequence ID" value="NZ_CP021422.1"/>
</dbReference>
<keyword evidence="4" id="KW-0408">Iron</keyword>
<evidence type="ECO:0000256" key="2">
    <source>
        <dbReference type="ARBA" id="ARBA00022691"/>
    </source>
</evidence>
<dbReference type="SFLD" id="SFLDG01386">
    <property type="entry name" value="main_SPASM_domain-containing"/>
    <property type="match status" value="1"/>
</dbReference>
<dbReference type="InterPro" id="IPR023867">
    <property type="entry name" value="Sulphatase_maturase_rSAM"/>
</dbReference>
<reference evidence="9 11" key="3">
    <citation type="submission" date="2020-11" db="EMBL/GenBank/DDBJ databases">
        <title>Closed and high quality bacterial genomes of the OMM12 community.</title>
        <authorList>
            <person name="Marbouty M."/>
            <person name="Lamy-Besnier Q."/>
            <person name="Debarbieux L."/>
            <person name="Koszul R."/>
        </authorList>
    </citation>
    <scope>NUCLEOTIDE SEQUENCE [LARGE SCALE GENOMIC DNA]</scope>
    <source>
        <strain evidence="9 11">KB18</strain>
    </source>
</reference>
<keyword evidence="3" id="KW-0479">Metal-binding</keyword>
<reference evidence="10" key="2">
    <citation type="submission" date="2017-05" db="EMBL/GenBank/DDBJ databases">
        <title>Improved OligoMM genomes.</title>
        <authorList>
            <person name="Garzetti D."/>
        </authorList>
    </citation>
    <scope>NUCLEOTIDE SEQUENCE [LARGE SCALE GENOMIC DNA]</scope>
    <source>
        <strain evidence="10">KB18</strain>
    </source>
</reference>
<dbReference type="KEGG" id="amur:ADH66_18175"/>
<dbReference type="PANTHER" id="PTHR43273">
    <property type="entry name" value="ANAEROBIC SULFATASE-MATURATING ENZYME HOMOLOG ASLB-RELATED"/>
    <property type="match status" value="1"/>
</dbReference>
<dbReference type="NCBIfam" id="TIGR04085">
    <property type="entry name" value="rSAM_more_4Fe4S"/>
    <property type="match status" value="1"/>
</dbReference>
<dbReference type="SFLD" id="SFLDG01072">
    <property type="entry name" value="dehydrogenase_like"/>
    <property type="match status" value="1"/>
</dbReference>
<feature type="domain" description="Radical SAM core" evidence="7">
    <location>
        <begin position="1"/>
        <end position="231"/>
    </location>
</feature>
<dbReference type="NCBIfam" id="TIGR03942">
    <property type="entry name" value="sulfatase_rSAM"/>
    <property type="match status" value="1"/>
</dbReference>
<dbReference type="SFLD" id="SFLDS00029">
    <property type="entry name" value="Radical_SAM"/>
    <property type="match status" value="1"/>
</dbReference>
<dbReference type="InterPro" id="IPR058240">
    <property type="entry name" value="rSAM_sf"/>
</dbReference>
<evidence type="ECO:0000313" key="8">
    <source>
        <dbReference type="EMBL" id="ASB42404.1"/>
    </source>
</evidence>
<evidence type="ECO:0000259" key="7">
    <source>
        <dbReference type="PROSITE" id="PS51918"/>
    </source>
</evidence>
<evidence type="ECO:0000313" key="10">
    <source>
        <dbReference type="Proteomes" id="UP000196710"/>
    </source>
</evidence>
<evidence type="ECO:0000256" key="6">
    <source>
        <dbReference type="ARBA" id="ARBA00023601"/>
    </source>
</evidence>
<dbReference type="InterPro" id="IPR007197">
    <property type="entry name" value="rSAM"/>
</dbReference>
<dbReference type="CDD" id="cd01335">
    <property type="entry name" value="Radical_SAM"/>
    <property type="match status" value="1"/>
</dbReference>
<dbReference type="Proteomes" id="UP000196710">
    <property type="component" value="Chromosome"/>
</dbReference>
<organism evidence="9 11">
    <name type="scientific">Acutalibacter muris</name>
    <dbReference type="NCBI Taxonomy" id="1796620"/>
    <lineage>
        <taxon>Bacteria</taxon>
        <taxon>Bacillati</taxon>
        <taxon>Bacillota</taxon>
        <taxon>Clostridia</taxon>
        <taxon>Eubacteriales</taxon>
        <taxon>Acutalibacteraceae</taxon>
        <taxon>Acutalibacter</taxon>
    </lineage>
</organism>
<dbReference type="GO" id="GO:0051536">
    <property type="term" value="F:iron-sulfur cluster binding"/>
    <property type="evidence" value="ECO:0007669"/>
    <property type="project" value="UniProtKB-KW"/>
</dbReference>
<evidence type="ECO:0000256" key="1">
    <source>
        <dbReference type="ARBA" id="ARBA00001966"/>
    </source>
</evidence>
<keyword evidence="10" id="KW-1185">Reference proteome</keyword>
<evidence type="ECO:0000256" key="3">
    <source>
        <dbReference type="ARBA" id="ARBA00022723"/>
    </source>
</evidence>
<comment type="cofactor">
    <cofactor evidence="1">
        <name>[4Fe-4S] cluster</name>
        <dbReference type="ChEBI" id="CHEBI:49883"/>
    </cofactor>
</comment>
<dbReference type="AlphaFoldDB" id="A0A1Z2XVE6"/>
<dbReference type="EMBL" id="CP065321">
    <property type="protein sequence ID" value="QQR31691.1"/>
    <property type="molecule type" value="Genomic_DNA"/>
</dbReference>
<name>A0A1Z2XVE6_9FIRM</name>
<dbReference type="Pfam" id="PF04055">
    <property type="entry name" value="Radical_SAM"/>
    <property type="match status" value="1"/>
</dbReference>
<evidence type="ECO:0000256" key="4">
    <source>
        <dbReference type="ARBA" id="ARBA00023004"/>
    </source>
</evidence>
<proteinExistence type="inferred from homology"/>
<dbReference type="GO" id="GO:0016491">
    <property type="term" value="F:oxidoreductase activity"/>
    <property type="evidence" value="ECO:0007669"/>
    <property type="project" value="InterPro"/>
</dbReference>
<dbReference type="SFLD" id="SFLDG01384">
    <property type="entry name" value="thioether_bond_formation_requi"/>
    <property type="match status" value="1"/>
</dbReference>
<dbReference type="GO" id="GO:0046872">
    <property type="term" value="F:metal ion binding"/>
    <property type="evidence" value="ECO:0007669"/>
    <property type="project" value="UniProtKB-KW"/>
</dbReference>
<keyword evidence="5" id="KW-0411">Iron-sulfur</keyword>
<dbReference type="PANTHER" id="PTHR43273:SF3">
    <property type="entry name" value="ANAEROBIC SULFATASE-MATURATING ENZYME HOMOLOG ASLB-RELATED"/>
    <property type="match status" value="1"/>
</dbReference>